<protein>
    <recommendedName>
        <fullName evidence="2">SbsA Ig-like domain-containing protein</fullName>
    </recommendedName>
</protein>
<proteinExistence type="predicted"/>
<evidence type="ECO:0008006" key="2">
    <source>
        <dbReference type="Google" id="ProtNLM"/>
    </source>
</evidence>
<gene>
    <name evidence="1" type="ORF">CARN2_4077</name>
</gene>
<reference evidence="1" key="1">
    <citation type="submission" date="2009-10" db="EMBL/GenBank/DDBJ databases">
        <title>Diversity of trophic interactions inside an arsenic-rich microbial ecosystem.</title>
        <authorList>
            <person name="Bertin P.N."/>
            <person name="Heinrich-Salmeron A."/>
            <person name="Pelletier E."/>
            <person name="Goulhen-Chollet F."/>
            <person name="Arsene-Ploetze F."/>
            <person name="Gallien S."/>
            <person name="Calteau A."/>
            <person name="Vallenet D."/>
            <person name="Casiot C."/>
            <person name="Chane-Woon-Ming B."/>
            <person name="Giloteaux L."/>
            <person name="Barakat M."/>
            <person name="Bonnefoy V."/>
            <person name="Bruneel O."/>
            <person name="Chandler M."/>
            <person name="Cleiss J."/>
            <person name="Duran R."/>
            <person name="Elbaz-Poulichet F."/>
            <person name="Fonknechten N."/>
            <person name="Lauga B."/>
            <person name="Mornico D."/>
            <person name="Ortet P."/>
            <person name="Schaeffer C."/>
            <person name="Siguier P."/>
            <person name="Alexander Thil Smith A."/>
            <person name="Van Dorsselaer A."/>
            <person name="Weissenbach J."/>
            <person name="Medigue C."/>
            <person name="Le Paslier D."/>
        </authorList>
    </citation>
    <scope>NUCLEOTIDE SEQUENCE</scope>
</reference>
<evidence type="ECO:0000313" key="1">
    <source>
        <dbReference type="EMBL" id="CBH98595.1"/>
    </source>
</evidence>
<dbReference type="EMBL" id="CABM01000058">
    <property type="protein sequence ID" value="CBH98595.1"/>
    <property type="molecule type" value="Genomic_DNA"/>
</dbReference>
<organism evidence="1">
    <name type="scientific">mine drainage metagenome</name>
    <dbReference type="NCBI Taxonomy" id="410659"/>
    <lineage>
        <taxon>unclassified sequences</taxon>
        <taxon>metagenomes</taxon>
        <taxon>ecological metagenomes</taxon>
    </lineage>
</organism>
<accession>E6PUI8</accession>
<dbReference type="AlphaFoldDB" id="E6PUI8"/>
<comment type="caution">
    <text evidence="1">The sequence shown here is derived from an EMBL/GenBank/DDBJ whole genome shotgun (WGS) entry which is preliminary data.</text>
</comment>
<sequence length="566" mass="58254">MCKFRLVVALLACGVAPLTLAGTQAAQFMPADGASQVDRVVQPGVRLASAQAAAALTPGRLQLRTPIGTLVTGLLKVSGDTATFEPAAPLAGCTCYTLDFSAAHTPGALPVTPVRSSFTTACSDWTPPTEIDDARTARLADRPASGVQLASGARGAMVAAWFQNDGVRNAIELSRFAPATEFWSAPVAIDLRGPGAGAANIPALVADARGEVTAVWFQALQGHNTIQARRLAADGDGSPPVRLDDPALSGNATNPQLAANAAGDVAVVWQQPDGHHTGIFASGFRVSAGHWQPAMALDHSGANAYNPVVAASADGGFIAAWQQGARGHEAVMVAQLPDDAAHGATGSNPWTRPWRIGPAGVRAQNPALIGNPQGGATVAWVQGSGALRRIAVRQLAAGQRNAPLTASPVTLMQSPAFRGAALAPALVSDAAGNITLAWEQADVAAPAQARYAILASRFDAATRRWSTPVQLDDPKQASAGNPVLVADSAGNVTAAWYQDGPRGMQVQAARYDPSAARWSAATLLSDARTTVEASFPALAVDTAGSVTAAWQQYNGWRTVVMASQLP</sequence>
<name>E6PUI8_9ZZZZ</name>